<dbReference type="InterPro" id="IPR036034">
    <property type="entry name" value="PDZ_sf"/>
</dbReference>
<feature type="transmembrane region" description="Helical" evidence="1">
    <location>
        <begin position="206"/>
        <end position="226"/>
    </location>
</feature>
<feature type="transmembrane region" description="Helical" evidence="1">
    <location>
        <begin position="104"/>
        <end position="121"/>
    </location>
</feature>
<evidence type="ECO:0000313" key="2">
    <source>
        <dbReference type="EMBL" id="QGH34113.1"/>
    </source>
</evidence>
<dbReference type="Gene3D" id="2.30.42.10">
    <property type="match status" value="1"/>
</dbReference>
<evidence type="ECO:0000313" key="3">
    <source>
        <dbReference type="Proteomes" id="UP000339690"/>
    </source>
</evidence>
<keyword evidence="1" id="KW-1133">Transmembrane helix</keyword>
<feature type="transmembrane region" description="Helical" evidence="1">
    <location>
        <begin position="15"/>
        <end position="35"/>
    </location>
</feature>
<dbReference type="RefSeq" id="WP_153791004.1">
    <property type="nucleotide sequence ID" value="NZ_CP045915.1"/>
</dbReference>
<accession>A0A5Q2TJD0</accession>
<dbReference type="SUPFAM" id="SSF50156">
    <property type="entry name" value="PDZ domain-like"/>
    <property type="match status" value="1"/>
</dbReference>
<sequence length="399" mass="45605">MDWLIEFGGVIARVFMQPFIYLFILLLLLSGYWRIKKDRQSFGTKVYPYFYETKHTWSISIMVGLTLSILSIAFGFVISLPFALLLGFVMLIVAIGNRFSWLSAGYTLAIVSAIMYFLNIYGDDYLPSNWLYLLDLTDLFYIPFIIGILLLTETWFLAKIHSDDTYPELIKSSRGKYLGQHRIKKLTIIPFIALIPGGWIEPFAEWPLLEIAGESFGVMILPYVFGFEYIVKSRLPREAADWLSKKIALLAIVILLIAVGSYFIPFLTVVAFAVAFLGKEIIQLVYRSAEQRHTPYFQPAEKGLLVLGTLPSTPAVDLALIPGERIVKVNDRTVENEEAFYQAVNQNRAFCKLSIKDLNGEIRFAQRALYEGEHHKLGILFVKENNSYVQEEIQEKQES</sequence>
<proteinExistence type="predicted"/>
<feature type="transmembrane region" description="Helical" evidence="1">
    <location>
        <begin position="141"/>
        <end position="162"/>
    </location>
</feature>
<dbReference type="EMBL" id="CP045915">
    <property type="protein sequence ID" value="QGH34113.1"/>
    <property type="molecule type" value="Genomic_DNA"/>
</dbReference>
<keyword evidence="3" id="KW-1185">Reference proteome</keyword>
<dbReference type="KEGG" id="grc:GI584_08805"/>
<evidence type="ECO:0000256" key="1">
    <source>
        <dbReference type="SAM" id="Phobius"/>
    </source>
</evidence>
<dbReference type="AlphaFoldDB" id="A0A5Q2TJD0"/>
<feature type="transmembrane region" description="Helical" evidence="1">
    <location>
        <begin position="183"/>
        <end position="200"/>
    </location>
</feature>
<keyword evidence="1" id="KW-0812">Transmembrane</keyword>
<name>A0A5Q2TJD0_9BACI</name>
<gene>
    <name evidence="2" type="ORF">GI584_08805</name>
</gene>
<feature type="transmembrane region" description="Helical" evidence="1">
    <location>
        <begin position="80"/>
        <end position="97"/>
    </location>
</feature>
<reference evidence="2 3" key="1">
    <citation type="submission" date="2019-11" db="EMBL/GenBank/DDBJ databases">
        <title>Gracilibacillus salitolerans sp. nov., a moderate halophile isolated from a saline soil in northwest China.</title>
        <authorList>
            <person name="Gan L."/>
        </authorList>
    </citation>
    <scope>NUCLEOTIDE SEQUENCE [LARGE SCALE GENOMIC DNA]</scope>
    <source>
        <strain evidence="2 3">SCU50</strain>
    </source>
</reference>
<protein>
    <submittedName>
        <fullName evidence="2">PDZ domain-containing protein</fullName>
    </submittedName>
</protein>
<dbReference type="Proteomes" id="UP000339690">
    <property type="component" value="Chromosome"/>
</dbReference>
<organism evidence="2 3">
    <name type="scientific">Gracilibacillus salitolerans</name>
    <dbReference type="NCBI Taxonomy" id="2663022"/>
    <lineage>
        <taxon>Bacteria</taxon>
        <taxon>Bacillati</taxon>
        <taxon>Bacillota</taxon>
        <taxon>Bacilli</taxon>
        <taxon>Bacillales</taxon>
        <taxon>Bacillaceae</taxon>
        <taxon>Gracilibacillus</taxon>
    </lineage>
</organism>
<feature type="transmembrane region" description="Helical" evidence="1">
    <location>
        <begin position="247"/>
        <end position="277"/>
    </location>
</feature>
<keyword evidence="1" id="KW-0472">Membrane</keyword>